<dbReference type="EMBL" id="JHEG02000048">
    <property type="protein sequence ID" value="KIE11364.1"/>
    <property type="molecule type" value="Genomic_DNA"/>
</dbReference>
<sequence>MRIPASPQFIKFFLSVSKDEQSLFLAQIYTFFHSVEGRTSPIETHSTGERTHSSLNTIKLHSFSFDRYSRRENWDIGFYDTAIPHARIEMWDCNPPLKKDYSLTLDYSQLLIENSLADIAEGFDDTPKPFFQKLFMFFPENWFAALGTKTWVYLRFKILAIPDLHRQFSHETQPKLPFFSFGNYLCSKIEYEQQNIVKINMNKNNFKSFIEQNDTLILNTLNREEIMEWLNRLNIEFDAWFSAIAISY</sequence>
<protein>
    <submittedName>
        <fullName evidence="2">Uncharacterized protein</fullName>
    </submittedName>
</protein>
<evidence type="ECO:0000313" key="2">
    <source>
        <dbReference type="EMBL" id="KIE11364.1"/>
    </source>
</evidence>
<dbReference type="RefSeq" id="WP_038075096.1">
    <property type="nucleotide sequence ID" value="NZ_JHEG04000001.1"/>
</dbReference>
<evidence type="ECO:0000313" key="3">
    <source>
        <dbReference type="Proteomes" id="UP000029738"/>
    </source>
</evidence>
<organism evidence="2">
    <name type="scientific">Tolypothrix bouteillei VB521301</name>
    <dbReference type="NCBI Taxonomy" id="1479485"/>
    <lineage>
        <taxon>Bacteria</taxon>
        <taxon>Bacillati</taxon>
        <taxon>Cyanobacteriota</taxon>
        <taxon>Cyanophyceae</taxon>
        <taxon>Nostocales</taxon>
        <taxon>Tolypothrichaceae</taxon>
        <taxon>Tolypothrix</taxon>
    </lineage>
</organism>
<dbReference type="STRING" id="1479485.DA73_0223640"/>
<evidence type="ECO:0000313" key="1">
    <source>
        <dbReference type="EMBL" id="KAF3887430.1"/>
    </source>
</evidence>
<dbReference type="AlphaFoldDB" id="A0A0C1R154"/>
<accession>A0A0C1R154</accession>
<keyword evidence="3" id="KW-1185">Reference proteome</keyword>
<name>A0A0C1R154_9CYAN</name>
<dbReference type="EMBL" id="JHEG04000001">
    <property type="protein sequence ID" value="KAF3887430.1"/>
    <property type="molecule type" value="Genomic_DNA"/>
</dbReference>
<comment type="caution">
    <text evidence="2">The sequence shown here is derived from an EMBL/GenBank/DDBJ whole genome shotgun (WGS) entry which is preliminary data.</text>
</comment>
<dbReference type="Proteomes" id="UP000029738">
    <property type="component" value="Unassembled WGS sequence"/>
</dbReference>
<dbReference type="OrthoDB" id="9973746at2"/>
<reference evidence="1" key="2">
    <citation type="submission" date="2019-11" db="EMBL/GenBank/DDBJ databases">
        <title>Improved Assembly of Tolypothrix boutellei genome.</title>
        <authorList>
            <person name="Sarangi A.N."/>
            <person name="Mukherjee M."/>
            <person name="Ghosh S."/>
            <person name="Singh D."/>
            <person name="Das A."/>
            <person name="Kant S."/>
            <person name="Prusty A."/>
            <person name="Tripathy S."/>
        </authorList>
    </citation>
    <scope>NUCLEOTIDE SEQUENCE</scope>
    <source>
        <strain evidence="1">VB521301</strain>
    </source>
</reference>
<gene>
    <name evidence="2" type="ORF">DA73_0223640</name>
    <name evidence="1" type="ORF">DA73_0400019500</name>
</gene>
<proteinExistence type="predicted"/>
<reference evidence="2" key="1">
    <citation type="journal article" date="2015" name="Genome Announc.">
        <title>Draft Genome Sequence of Tolypothrix boutellei Strain VB521301.</title>
        <authorList>
            <person name="Chandrababunaidu M.M."/>
            <person name="Singh D."/>
            <person name="Sen D."/>
            <person name="Bhan S."/>
            <person name="Das S."/>
            <person name="Gupta A."/>
            <person name="Adhikary S.P."/>
            <person name="Tripathy S."/>
        </authorList>
    </citation>
    <scope>NUCLEOTIDE SEQUENCE</scope>
    <source>
        <strain evidence="2">VB521301</strain>
    </source>
</reference>